<keyword evidence="2" id="KW-1185">Reference proteome</keyword>
<dbReference type="RefSeq" id="WP_342112887.1">
    <property type="nucleotide sequence ID" value="NZ_JBCAUN010000001.1"/>
</dbReference>
<name>A0ABU9W390_9MICO</name>
<proteinExistence type="predicted"/>
<protein>
    <submittedName>
        <fullName evidence="1">Uncharacterized protein</fullName>
    </submittedName>
</protein>
<sequence length="141" mass="15480">MPAPSHWIEHRRGDRELLGWMRPDGDGFVVIDLLGRVVTGAVDWLTAEETLESTGLGYLADPFELLLDDDDDSGDGASDDAHWLRVRIVEVSTERVLVKKEDWGDVTATAVYYSAPFPVADRLRPLQGDAHVLPGPDSLAG</sequence>
<comment type="caution">
    <text evidence="1">The sequence shown here is derived from an EMBL/GenBank/DDBJ whole genome shotgun (WGS) entry which is preliminary data.</text>
</comment>
<evidence type="ECO:0000313" key="1">
    <source>
        <dbReference type="EMBL" id="MEN1946446.1"/>
    </source>
</evidence>
<organism evidence="1 2">
    <name type="scientific">Leifsonia stereocauli</name>
    <dbReference type="NCBI Taxonomy" id="3134136"/>
    <lineage>
        <taxon>Bacteria</taxon>
        <taxon>Bacillati</taxon>
        <taxon>Actinomycetota</taxon>
        <taxon>Actinomycetes</taxon>
        <taxon>Micrococcales</taxon>
        <taxon>Microbacteriaceae</taxon>
        <taxon>Leifsonia</taxon>
    </lineage>
</organism>
<evidence type="ECO:0000313" key="2">
    <source>
        <dbReference type="Proteomes" id="UP001425155"/>
    </source>
</evidence>
<gene>
    <name evidence="1" type="ORF">WJX64_07810</name>
</gene>
<reference evidence="1 2" key="1">
    <citation type="submission" date="2024-03" db="EMBL/GenBank/DDBJ databases">
        <title>YIM 134122 draft genome.</title>
        <authorList>
            <person name="Zuo S."/>
            <person name="Xiong L."/>
        </authorList>
    </citation>
    <scope>NUCLEOTIDE SEQUENCE [LARGE SCALE GENOMIC DNA]</scope>
    <source>
        <strain evidence="1 2">YIM 134122</strain>
    </source>
</reference>
<dbReference type="Proteomes" id="UP001425155">
    <property type="component" value="Unassembled WGS sequence"/>
</dbReference>
<accession>A0ABU9W390</accession>
<dbReference type="EMBL" id="JBCLVG010000001">
    <property type="protein sequence ID" value="MEN1946446.1"/>
    <property type="molecule type" value="Genomic_DNA"/>
</dbReference>